<feature type="domain" description="Alpha/beta hydrolase fold-3" evidence="3">
    <location>
        <begin position="89"/>
        <end position="288"/>
    </location>
</feature>
<name>A0A8J3VX05_9ACTN</name>
<sequence>MSANRCEADTTRSALDPDVRSFVESARGSLFPPLAGLPAGRLRATINAALLSHDVAGYVPEPVSRVERASFSEVPARVYFPSHPPRAVVVYFHGGGFVAGNLDTHDKTTRRVANGAVAIVASVDYRLSPEHPFPLPFEDALTATREAARRYPHLPLLVMGDSAGGALAASVAQWARDSGLVEVVGQVLVYPVIDFDLESRSMLDYGSDYLLTRADLAMYRRYYLNGTDSERYALPGSMADLSGLPPAAIAIAGFDPLRDEGARYALRLAEAGVPVNLLDDAHLIHGWLEVAETIPAATSARGRLVEAVRDLSATSP</sequence>
<proteinExistence type="inferred from homology"/>
<evidence type="ECO:0000256" key="1">
    <source>
        <dbReference type="ARBA" id="ARBA00010515"/>
    </source>
</evidence>
<reference evidence="4" key="1">
    <citation type="submission" date="2021-01" db="EMBL/GenBank/DDBJ databases">
        <title>Whole genome shotgun sequence of Rugosimonospora africana NBRC 104875.</title>
        <authorList>
            <person name="Komaki H."/>
            <person name="Tamura T."/>
        </authorList>
    </citation>
    <scope>NUCLEOTIDE SEQUENCE</scope>
    <source>
        <strain evidence="4">NBRC 104875</strain>
    </source>
</reference>
<keyword evidence="2" id="KW-0378">Hydrolase</keyword>
<dbReference type="Proteomes" id="UP000642748">
    <property type="component" value="Unassembled WGS sequence"/>
</dbReference>
<dbReference type="GO" id="GO:0016787">
    <property type="term" value="F:hydrolase activity"/>
    <property type="evidence" value="ECO:0007669"/>
    <property type="project" value="UniProtKB-KW"/>
</dbReference>
<evidence type="ECO:0000256" key="2">
    <source>
        <dbReference type="ARBA" id="ARBA00022801"/>
    </source>
</evidence>
<evidence type="ECO:0000313" key="4">
    <source>
        <dbReference type="EMBL" id="GIH21386.1"/>
    </source>
</evidence>
<organism evidence="4 5">
    <name type="scientific">Rugosimonospora africana</name>
    <dbReference type="NCBI Taxonomy" id="556532"/>
    <lineage>
        <taxon>Bacteria</taxon>
        <taxon>Bacillati</taxon>
        <taxon>Actinomycetota</taxon>
        <taxon>Actinomycetes</taxon>
        <taxon>Micromonosporales</taxon>
        <taxon>Micromonosporaceae</taxon>
        <taxon>Rugosimonospora</taxon>
    </lineage>
</organism>
<comment type="similarity">
    <text evidence="1">Belongs to the 'GDXG' lipolytic enzyme family.</text>
</comment>
<evidence type="ECO:0000259" key="3">
    <source>
        <dbReference type="Pfam" id="PF07859"/>
    </source>
</evidence>
<keyword evidence="5" id="KW-1185">Reference proteome</keyword>
<dbReference type="InterPro" id="IPR002168">
    <property type="entry name" value="Lipase_GDXG_HIS_AS"/>
</dbReference>
<dbReference type="PANTHER" id="PTHR48081:SF8">
    <property type="entry name" value="ALPHA_BETA HYDROLASE FOLD-3 DOMAIN-CONTAINING PROTEIN-RELATED"/>
    <property type="match status" value="1"/>
</dbReference>
<dbReference type="AlphaFoldDB" id="A0A8J3VX05"/>
<dbReference type="EMBL" id="BONZ01000127">
    <property type="protein sequence ID" value="GIH21386.1"/>
    <property type="molecule type" value="Genomic_DNA"/>
</dbReference>
<dbReference type="InterPro" id="IPR029058">
    <property type="entry name" value="AB_hydrolase_fold"/>
</dbReference>
<comment type="caution">
    <text evidence="4">The sequence shown here is derived from an EMBL/GenBank/DDBJ whole genome shotgun (WGS) entry which is preliminary data.</text>
</comment>
<dbReference type="Gene3D" id="3.40.50.1820">
    <property type="entry name" value="alpha/beta hydrolase"/>
    <property type="match status" value="1"/>
</dbReference>
<dbReference type="InterPro" id="IPR013094">
    <property type="entry name" value="AB_hydrolase_3"/>
</dbReference>
<accession>A0A8J3VX05</accession>
<dbReference type="PANTHER" id="PTHR48081">
    <property type="entry name" value="AB HYDROLASE SUPERFAMILY PROTEIN C4A8.06C"/>
    <property type="match status" value="1"/>
</dbReference>
<dbReference type="PROSITE" id="PS01173">
    <property type="entry name" value="LIPASE_GDXG_HIS"/>
    <property type="match status" value="1"/>
</dbReference>
<dbReference type="Pfam" id="PF07859">
    <property type="entry name" value="Abhydrolase_3"/>
    <property type="match status" value="1"/>
</dbReference>
<dbReference type="SUPFAM" id="SSF53474">
    <property type="entry name" value="alpha/beta-Hydrolases"/>
    <property type="match status" value="1"/>
</dbReference>
<dbReference type="InterPro" id="IPR050300">
    <property type="entry name" value="GDXG_lipolytic_enzyme"/>
</dbReference>
<gene>
    <name evidence="4" type="ORF">Raf01_95580</name>
</gene>
<evidence type="ECO:0000313" key="5">
    <source>
        <dbReference type="Proteomes" id="UP000642748"/>
    </source>
</evidence>
<protein>
    <recommendedName>
        <fullName evidence="3">Alpha/beta hydrolase fold-3 domain-containing protein</fullName>
    </recommendedName>
</protein>